<keyword evidence="10" id="KW-1185">Reference proteome</keyword>
<dbReference type="PANTHER" id="PTHR22760">
    <property type="entry name" value="GLYCOSYLTRANSFERASE"/>
    <property type="match status" value="1"/>
</dbReference>
<feature type="transmembrane region" description="Helical" evidence="9">
    <location>
        <begin position="164"/>
        <end position="183"/>
    </location>
</feature>
<comment type="similarity">
    <text evidence="9">Belongs to the glycosyltransferase 22 family.</text>
</comment>
<dbReference type="GeneID" id="105889123"/>
<evidence type="ECO:0000256" key="3">
    <source>
        <dbReference type="ARBA" id="ARBA00022679"/>
    </source>
</evidence>
<dbReference type="AlphaFoldDB" id="A0A6P8FPG8"/>
<dbReference type="OrthoDB" id="416834at2759"/>
<evidence type="ECO:0000256" key="4">
    <source>
        <dbReference type="ARBA" id="ARBA00022692"/>
    </source>
</evidence>
<dbReference type="KEGG" id="char:105889123"/>
<dbReference type="PANTHER" id="PTHR22760:SF4">
    <property type="entry name" value="GPI MANNOSYLTRANSFERASE 3"/>
    <property type="match status" value="1"/>
</dbReference>
<reference evidence="11" key="1">
    <citation type="submission" date="2025-08" db="UniProtKB">
        <authorList>
            <consortium name="RefSeq"/>
        </authorList>
    </citation>
    <scope>IDENTIFICATION</scope>
</reference>
<dbReference type="GO" id="GO:0000026">
    <property type="term" value="F:alpha-1,2-mannosyltransferase activity"/>
    <property type="evidence" value="ECO:0007669"/>
    <property type="project" value="TreeGrafter"/>
</dbReference>
<dbReference type="GO" id="GO:0005789">
    <property type="term" value="C:endoplasmic reticulum membrane"/>
    <property type="evidence" value="ECO:0007669"/>
    <property type="project" value="UniProtKB-SubCell"/>
</dbReference>
<evidence type="ECO:0000256" key="7">
    <source>
        <dbReference type="ARBA" id="ARBA00023136"/>
    </source>
</evidence>
<evidence type="ECO:0000256" key="6">
    <source>
        <dbReference type="ARBA" id="ARBA00022989"/>
    </source>
</evidence>
<feature type="transmembrane region" description="Helical" evidence="9">
    <location>
        <begin position="58"/>
        <end position="77"/>
    </location>
</feature>
<sequence length="347" mass="39979">MLTVLALYYYPLPGSKTHNSSKYLILVALAVIVRPTALIVWLPLLAFHFWKDNNKLRLIIHHCLPIAALTLGLSILIDSLIHGQWILVQWNFIKFNIFHNVAEFYGSHPWHWYFTQGFVVVLGPHLPFFLHGCSLASKRYRILLFTIAWTLIIYSLLAHKEFRFIYPILPICIIFCGTSLASLKAWKKTSICFLLVANLIPALYTGLVHQRGTLDVMGHLQPLCDATTSNSSQPQVLFLMPCHSTPFYSHIHCPLRMRFLECPPDLTGDRSTTDEANVFYTDPATWLSREFPRQDTLPSHLVFFNVLEKEISAFLEENAFMKRTEIFHTHVPEGRVGETIFIYARKH</sequence>
<accession>A0A6P8FPG8</accession>
<keyword evidence="6 9" id="KW-1133">Transmembrane helix</keyword>
<organism evidence="10 11">
    <name type="scientific">Clupea harengus</name>
    <name type="common">Atlantic herring</name>
    <dbReference type="NCBI Taxonomy" id="7950"/>
    <lineage>
        <taxon>Eukaryota</taxon>
        <taxon>Metazoa</taxon>
        <taxon>Chordata</taxon>
        <taxon>Craniata</taxon>
        <taxon>Vertebrata</taxon>
        <taxon>Euteleostomi</taxon>
        <taxon>Actinopterygii</taxon>
        <taxon>Neopterygii</taxon>
        <taxon>Teleostei</taxon>
        <taxon>Clupei</taxon>
        <taxon>Clupeiformes</taxon>
        <taxon>Clupeoidei</taxon>
        <taxon>Clupeidae</taxon>
        <taxon>Clupea</taxon>
    </lineage>
</organism>
<evidence type="ECO:0000313" key="10">
    <source>
        <dbReference type="Proteomes" id="UP000515152"/>
    </source>
</evidence>
<feature type="transmembrane region" description="Helical" evidence="9">
    <location>
        <begin position="23"/>
        <end position="46"/>
    </location>
</feature>
<evidence type="ECO:0000256" key="9">
    <source>
        <dbReference type="RuleBase" id="RU363075"/>
    </source>
</evidence>
<evidence type="ECO:0000313" key="11">
    <source>
        <dbReference type="RefSeq" id="XP_031425471.1"/>
    </source>
</evidence>
<dbReference type="CTD" id="9488"/>
<dbReference type="EC" id="2.4.1.-" evidence="9"/>
<keyword evidence="2 9" id="KW-0328">Glycosyltransferase</keyword>
<evidence type="ECO:0000256" key="1">
    <source>
        <dbReference type="ARBA" id="ARBA00004477"/>
    </source>
</evidence>
<keyword evidence="3" id="KW-0808">Transferase</keyword>
<keyword evidence="5 9" id="KW-0256">Endoplasmic reticulum</keyword>
<keyword evidence="7 9" id="KW-0472">Membrane</keyword>
<dbReference type="GO" id="GO:0006506">
    <property type="term" value="P:GPI anchor biosynthetic process"/>
    <property type="evidence" value="ECO:0007669"/>
    <property type="project" value="TreeGrafter"/>
</dbReference>
<protein>
    <recommendedName>
        <fullName evidence="9">Mannosyltransferase</fullName>
        <ecNumber evidence="9">2.4.1.-</ecNumber>
    </recommendedName>
</protein>
<proteinExistence type="inferred from homology"/>
<feature type="transmembrane region" description="Helical" evidence="9">
    <location>
        <begin position="110"/>
        <end position="130"/>
    </location>
</feature>
<dbReference type="Pfam" id="PF03901">
    <property type="entry name" value="Glyco_transf_22"/>
    <property type="match status" value="1"/>
</dbReference>
<evidence type="ECO:0000256" key="5">
    <source>
        <dbReference type="ARBA" id="ARBA00022824"/>
    </source>
</evidence>
<keyword evidence="4 9" id="KW-0812">Transmembrane</keyword>
<comment type="function">
    <text evidence="8">Alpha-1,2-mannosyltransferase that catalyzes the transfer of the third mannose, via an alpha-1,2 bond, from a dolichol-phosphate-mannose (Dol-P-Man) to an alpha-D-Man-(1-&gt;6)-2-PEtn-alpha-D-Man-(1-&gt;4)-alpha-D-GlcN-(1-&gt;6)-(1-radyl,2-acyl-sn-glycero-3-phospho)-2-acyl-inositol intermediate to generate an alpha-D-Man-(1-&gt;2)-alpha-D-Man-(1-&gt;6)-2-PEtn-alpha-D-Man-(1-&gt;4)-alpha-D-GlcN-(1-&gt;6)-(1-radyl,2-acyl-sn-glycero-3-phospho)-2-acyl-inositol (also termed H6) and participates in the nineth step of the glycosylphosphatidylinositol-anchor biosynthesis. May also add the third mannose to an alpha-D-Man-(1-&gt;6)-alpha-D-Man-(1-&gt;4)-alpha-D-GlcN-(1-&gt;6)-(1-radyl,2-acyl-sn-glycero-3-phospho)-2-acyl-inositol (also termed H3) intermediate generating an alpha-D-Man-(1-&gt;2)-alpha-D-Man-(1-&gt;6)-alpha-D-Man-(1-&gt;4)-alpha-D-GlcN-(1-&gt;6)-(1-radyl,2-acyl-sn-glycero-3-phospho)-2-acyl-inositol (also termed H4).</text>
</comment>
<name>A0A6P8FPG8_CLUHA</name>
<dbReference type="Proteomes" id="UP000515152">
    <property type="component" value="Chromosome 6"/>
</dbReference>
<feature type="transmembrane region" description="Helical" evidence="9">
    <location>
        <begin position="190"/>
        <end position="207"/>
    </location>
</feature>
<dbReference type="InterPro" id="IPR005599">
    <property type="entry name" value="GPI_mannosylTrfase"/>
</dbReference>
<dbReference type="RefSeq" id="XP_031425471.1">
    <property type="nucleotide sequence ID" value="XM_031569611.2"/>
</dbReference>
<feature type="transmembrane region" description="Helical" evidence="9">
    <location>
        <begin position="142"/>
        <end position="158"/>
    </location>
</feature>
<comment type="subcellular location">
    <subcellularLocation>
        <location evidence="1 9">Endoplasmic reticulum membrane</location>
        <topology evidence="1 9">Multi-pass membrane protein</topology>
    </subcellularLocation>
</comment>
<gene>
    <name evidence="11" type="primary">pigb</name>
</gene>
<evidence type="ECO:0000256" key="2">
    <source>
        <dbReference type="ARBA" id="ARBA00022676"/>
    </source>
</evidence>
<evidence type="ECO:0000256" key="8">
    <source>
        <dbReference type="ARBA" id="ARBA00093333"/>
    </source>
</evidence>